<dbReference type="PANTHER" id="PTHR11735">
    <property type="entry name" value="TRNA N6-ADENOSINE THREONYLCARBAMOYLTRANSFERASE"/>
    <property type="match status" value="1"/>
</dbReference>
<dbReference type="GO" id="GO:0016740">
    <property type="term" value="F:transferase activity"/>
    <property type="evidence" value="ECO:0007669"/>
    <property type="project" value="UniProtKB-KW"/>
</dbReference>
<evidence type="ECO:0000313" key="2">
    <source>
        <dbReference type="EMBL" id="HEF64680.1"/>
    </source>
</evidence>
<dbReference type="InterPro" id="IPR000905">
    <property type="entry name" value="Gcp-like_dom"/>
</dbReference>
<gene>
    <name evidence="2" type="primary">tsaB</name>
    <name evidence="2" type="ORF">ENP47_03610</name>
</gene>
<comment type="caution">
    <text evidence="2">The sequence shown here is derived from an EMBL/GenBank/DDBJ whole genome shotgun (WGS) entry which is preliminary data.</text>
</comment>
<reference evidence="2" key="1">
    <citation type="journal article" date="2020" name="mSystems">
        <title>Genome- and Community-Level Interaction Insights into Carbon Utilization and Element Cycling Functions of Hydrothermarchaeota in Hydrothermal Sediment.</title>
        <authorList>
            <person name="Zhou Z."/>
            <person name="Liu Y."/>
            <person name="Xu W."/>
            <person name="Pan J."/>
            <person name="Luo Z.H."/>
            <person name="Li M."/>
        </authorList>
    </citation>
    <scope>NUCLEOTIDE SEQUENCE [LARGE SCALE GENOMIC DNA]</scope>
    <source>
        <strain evidence="2">SpSt-222</strain>
    </source>
</reference>
<keyword evidence="2" id="KW-0808">Transferase</keyword>
<dbReference type="InterPro" id="IPR043129">
    <property type="entry name" value="ATPase_NBD"/>
</dbReference>
<dbReference type="EMBL" id="DSJL01000007">
    <property type="protein sequence ID" value="HEF64680.1"/>
    <property type="molecule type" value="Genomic_DNA"/>
</dbReference>
<dbReference type="SUPFAM" id="SSF53067">
    <property type="entry name" value="Actin-like ATPase domain"/>
    <property type="match status" value="1"/>
</dbReference>
<dbReference type="GO" id="GO:0002949">
    <property type="term" value="P:tRNA threonylcarbamoyladenosine modification"/>
    <property type="evidence" value="ECO:0007669"/>
    <property type="project" value="InterPro"/>
</dbReference>
<evidence type="ECO:0000259" key="1">
    <source>
        <dbReference type="Pfam" id="PF00814"/>
    </source>
</evidence>
<feature type="domain" description="Gcp-like" evidence="1">
    <location>
        <begin position="35"/>
        <end position="144"/>
    </location>
</feature>
<sequence length="242" mass="26135">MGQSGQLLLALETGGEQVAIALYDGSVIGEFLYDAGREHTATVLPRIREFLADNRRSIRDVGAVAVTTGPGSFNGLRVGMSIAKALSYALDVPLLGVLTLDALAYPHTALGRPIRAFVSAGRGRVVYADYRRQGAAWVRDSYLRSVRIEELAEGLMSQTVLAGALPAEHEQQLRKHPAVILPPPGLRQLRPAWIAELAFHRWRAGEADPVAALEPIYVHGGGAEMVPPVQLPVSYEVRSGQE</sequence>
<dbReference type="CDD" id="cd24032">
    <property type="entry name" value="ASKHA_NBD_TsaB"/>
    <property type="match status" value="1"/>
</dbReference>
<dbReference type="InterPro" id="IPR022496">
    <property type="entry name" value="T6A_TsaB"/>
</dbReference>
<dbReference type="AlphaFoldDB" id="A0A7C1G238"/>
<dbReference type="GO" id="GO:0005829">
    <property type="term" value="C:cytosol"/>
    <property type="evidence" value="ECO:0007669"/>
    <property type="project" value="TreeGrafter"/>
</dbReference>
<dbReference type="NCBIfam" id="TIGR03725">
    <property type="entry name" value="T6A_YeaZ"/>
    <property type="match status" value="1"/>
</dbReference>
<dbReference type="Gene3D" id="3.30.420.40">
    <property type="match status" value="2"/>
</dbReference>
<accession>A0A7C1G238</accession>
<protein>
    <submittedName>
        <fullName evidence="2">tRNA (Adenosine(37)-N6)-threonylcarbamoyltransferase complex dimerization subunit type 1 TsaB</fullName>
    </submittedName>
</protein>
<proteinExistence type="predicted"/>
<organism evidence="2">
    <name type="scientific">Thermomicrobium roseum</name>
    <dbReference type="NCBI Taxonomy" id="500"/>
    <lineage>
        <taxon>Bacteria</taxon>
        <taxon>Pseudomonadati</taxon>
        <taxon>Thermomicrobiota</taxon>
        <taxon>Thermomicrobia</taxon>
        <taxon>Thermomicrobiales</taxon>
        <taxon>Thermomicrobiaceae</taxon>
        <taxon>Thermomicrobium</taxon>
    </lineage>
</organism>
<dbReference type="Pfam" id="PF00814">
    <property type="entry name" value="TsaD"/>
    <property type="match status" value="1"/>
</dbReference>
<name>A0A7C1G238_THERO</name>
<dbReference type="PANTHER" id="PTHR11735:SF11">
    <property type="entry name" value="TRNA THREONYLCARBAMOYLADENOSINE BIOSYNTHESIS PROTEIN TSAB"/>
    <property type="match status" value="1"/>
</dbReference>